<keyword evidence="4" id="KW-0862">Zinc</keyword>
<feature type="domain" description="PDZ" evidence="11">
    <location>
        <begin position="343"/>
        <end position="407"/>
    </location>
</feature>
<keyword evidence="9" id="KW-0812">Transmembrane</keyword>
<keyword evidence="9" id="KW-1133">Transmembrane helix</keyword>
<sequence>MEIPISNILLLCLIFLLIGGVIMILLQYLIFIKFSNLPDESEEQKRMNAKYTLPVNIKQTARNLKAPPNPINSCENHQESLQGASALISLNFVMQFLFHEFKNSNRVRKWFYRKLSIELDELITKTTTGKLLDKLTIKELELGDQFPDIKSLSVHNVELDEREQRIENLDLLLDINYVGNFSTSIDADMVLGKKGSITLKVKQLSGMARLQFTRKPYTHWSLSFLGDPELILDIESKYQGRQMQSNITNLISNQIRKAVRRKHTLPNYKLRYKPFFHWTAEEEVVDCDIQPNGLLSVKVAELSRLMPWTSPGNGDTYCTITLAPVPFIEAHQKDHRHVLISLDVFIHKAKNQQIGIVFKQSTSQLVRIESVLPNTPACKSNLIAGDALVAIEGKQVTTIQQIAKVVKTLQATVFCLRIERVIPGIIRNDAILEDLEKYDELCDMPSASVSKADPEATESTTTETVTKHLAVKPSLSLSRQTAESGLTGQTPTNSPKKSNLIAKAIKKTMSRESSDKDKDKDKEKEKEKEKEKDKDKDKDKDKNKPDDTSMERGTDEPVNYFYQHATIDCPFSPLIHMDDVCSFQLDANSRFLNVCVFGKCAGESVLLGYNNVQIGQILVECSETSLNQCLRQIALNPASLQAGKMHDLANQSGFNPNLCFGDILFGFSWMGNPNVSLGDPPTTKSGSKSHSPARTQFERGGQDEPSSETVSSKSSSTFADSAISSGGSSSASPPRAHSFVRTHFHRATQCDFCGKKIWLKDAMQCQECSMCCHKKCIAKCQNATVCGPVDCSGSVPPQPPTAAASTPSGVTRPEFTITQAENLELFEPKLGSAPLEEAAAMAGEQGQAQAQPQAQVQVQAAGLDVHRSSLTGMLAQGIKRQASNLDIPGIVSSLTGSGQQMNSKSLPPSPQHTPSRKSSIVEEVPVPATMGHQNPFERVTQHLEALPAECTVLSFEQVIVITEPIIRHTRNEDLMNLAKSSSKHLYSSAPPDERVAKINELLTKLKIALDAETEGYTMMNDAEKATESSAWKSSTISVENRSDERVQALSIIMLYLCTGLQHAQGVVLQ</sequence>
<evidence type="ECO:0000256" key="2">
    <source>
        <dbReference type="ARBA" id="ARBA00022448"/>
    </source>
</evidence>
<evidence type="ECO:0000256" key="7">
    <source>
        <dbReference type="ARBA" id="ARBA00023136"/>
    </source>
</evidence>
<evidence type="ECO:0000256" key="3">
    <source>
        <dbReference type="ARBA" id="ARBA00022723"/>
    </source>
</evidence>
<dbReference type="GO" id="GO:1990456">
    <property type="term" value="P:mitochondrion-endoplasmic reticulum membrane tethering"/>
    <property type="evidence" value="ECO:0007669"/>
    <property type="project" value="InterPro"/>
</dbReference>
<dbReference type="Proteomes" id="UP000268350">
    <property type="component" value="Unassembled WGS sequence"/>
</dbReference>
<dbReference type="AlphaFoldDB" id="A0A3B0KTY4"/>
<dbReference type="OrthoDB" id="10004596at2759"/>
<gene>
    <name evidence="13" type="ORF">DGUA_6G019025</name>
</gene>
<dbReference type="InterPro" id="IPR002219">
    <property type="entry name" value="PKC_DAG/PE"/>
</dbReference>
<evidence type="ECO:0000256" key="8">
    <source>
        <dbReference type="SAM" id="MobiDB-lite"/>
    </source>
</evidence>
<keyword evidence="7 9" id="KW-0472">Membrane</keyword>
<dbReference type="GO" id="GO:0005739">
    <property type="term" value="C:mitochondrion"/>
    <property type="evidence" value="ECO:0007669"/>
    <property type="project" value="GOC"/>
</dbReference>
<dbReference type="InterPro" id="IPR036034">
    <property type="entry name" value="PDZ_sf"/>
</dbReference>
<evidence type="ECO:0000313" key="14">
    <source>
        <dbReference type="Proteomes" id="UP000268350"/>
    </source>
</evidence>
<dbReference type="InterPro" id="IPR039275">
    <property type="entry name" value="PDZD8"/>
</dbReference>
<feature type="region of interest" description="Disordered" evidence="8">
    <location>
        <begin position="676"/>
        <end position="736"/>
    </location>
</feature>
<protein>
    <submittedName>
        <fullName evidence="13">Blast:PDZ domain-containing protein 8</fullName>
    </submittedName>
</protein>
<dbReference type="SUPFAM" id="SSF50156">
    <property type="entry name" value="PDZ domain-like"/>
    <property type="match status" value="1"/>
</dbReference>
<dbReference type="CDD" id="cd20825">
    <property type="entry name" value="C1_PDZD8"/>
    <property type="match status" value="1"/>
</dbReference>
<feature type="domain" description="SMP-LTD" evidence="12">
    <location>
        <begin position="77"/>
        <end position="274"/>
    </location>
</feature>
<dbReference type="GO" id="GO:0016020">
    <property type="term" value="C:membrane"/>
    <property type="evidence" value="ECO:0007669"/>
    <property type="project" value="UniProtKB-SubCell"/>
</dbReference>
<proteinExistence type="predicted"/>
<keyword evidence="2" id="KW-0813">Transport</keyword>
<feature type="compositionally biased region" description="Polar residues" evidence="8">
    <location>
        <begin position="682"/>
        <end position="694"/>
    </location>
</feature>
<dbReference type="EMBL" id="OUUW01000015">
    <property type="protein sequence ID" value="SPP88751.1"/>
    <property type="molecule type" value="Genomic_DNA"/>
</dbReference>
<feature type="compositionally biased region" description="Polar residues" evidence="8">
    <location>
        <begin position="475"/>
        <end position="497"/>
    </location>
</feature>
<dbReference type="PROSITE" id="PS00479">
    <property type="entry name" value="ZF_DAG_PE_1"/>
    <property type="match status" value="1"/>
</dbReference>
<dbReference type="GO" id="GO:0006869">
    <property type="term" value="P:lipid transport"/>
    <property type="evidence" value="ECO:0007669"/>
    <property type="project" value="UniProtKB-KW"/>
</dbReference>
<dbReference type="GO" id="GO:0051560">
    <property type="term" value="P:mitochondrial calcium ion homeostasis"/>
    <property type="evidence" value="ECO:0007669"/>
    <property type="project" value="InterPro"/>
</dbReference>
<accession>A0A3B0KTY4</accession>
<dbReference type="Pfam" id="PF17820">
    <property type="entry name" value="PDZ_6"/>
    <property type="match status" value="1"/>
</dbReference>
<dbReference type="PROSITE" id="PS50081">
    <property type="entry name" value="ZF_DAG_PE_2"/>
    <property type="match status" value="1"/>
</dbReference>
<evidence type="ECO:0000313" key="13">
    <source>
        <dbReference type="EMBL" id="SPP88751.1"/>
    </source>
</evidence>
<feature type="compositionally biased region" description="Basic and acidic residues" evidence="8">
    <location>
        <begin position="509"/>
        <end position="555"/>
    </location>
</feature>
<comment type="subcellular location">
    <subcellularLocation>
        <location evidence="1">Membrane</location>
    </subcellularLocation>
</comment>
<feature type="transmembrane region" description="Helical" evidence="9">
    <location>
        <begin position="7"/>
        <end position="31"/>
    </location>
</feature>
<dbReference type="SUPFAM" id="SSF57889">
    <property type="entry name" value="Cysteine-rich domain"/>
    <property type="match status" value="1"/>
</dbReference>
<keyword evidence="5" id="KW-0445">Lipid transport</keyword>
<organism evidence="13 14">
    <name type="scientific">Drosophila guanche</name>
    <name type="common">Fruit fly</name>
    <dbReference type="NCBI Taxonomy" id="7266"/>
    <lineage>
        <taxon>Eukaryota</taxon>
        <taxon>Metazoa</taxon>
        <taxon>Ecdysozoa</taxon>
        <taxon>Arthropoda</taxon>
        <taxon>Hexapoda</taxon>
        <taxon>Insecta</taxon>
        <taxon>Pterygota</taxon>
        <taxon>Neoptera</taxon>
        <taxon>Endopterygota</taxon>
        <taxon>Diptera</taxon>
        <taxon>Brachycera</taxon>
        <taxon>Muscomorpha</taxon>
        <taxon>Ephydroidea</taxon>
        <taxon>Drosophilidae</taxon>
        <taxon>Drosophila</taxon>
        <taxon>Sophophora</taxon>
    </lineage>
</organism>
<evidence type="ECO:0000259" key="11">
    <source>
        <dbReference type="PROSITE" id="PS50106"/>
    </source>
</evidence>
<feature type="compositionally biased region" description="Low complexity" evidence="8">
    <location>
        <begin position="707"/>
        <end position="732"/>
    </location>
</feature>
<dbReference type="PANTHER" id="PTHR21519">
    <property type="entry name" value="PDZ DOMAIN-CONTAINING PROTEIN 8"/>
    <property type="match status" value="1"/>
</dbReference>
<keyword evidence="3" id="KW-0479">Metal-binding</keyword>
<evidence type="ECO:0000259" key="10">
    <source>
        <dbReference type="PROSITE" id="PS50081"/>
    </source>
</evidence>
<dbReference type="InterPro" id="IPR058801">
    <property type="entry name" value="PDZD8_N"/>
</dbReference>
<dbReference type="InterPro" id="IPR031468">
    <property type="entry name" value="SMP_LBD"/>
</dbReference>
<name>A0A3B0KTY4_DROGU</name>
<dbReference type="InterPro" id="IPR001478">
    <property type="entry name" value="PDZ"/>
</dbReference>
<dbReference type="CDD" id="cd21674">
    <property type="entry name" value="SMP_PDZD8"/>
    <property type="match status" value="1"/>
</dbReference>
<evidence type="ECO:0000256" key="1">
    <source>
        <dbReference type="ARBA" id="ARBA00004370"/>
    </source>
</evidence>
<evidence type="ECO:0000256" key="9">
    <source>
        <dbReference type="SAM" id="Phobius"/>
    </source>
</evidence>
<evidence type="ECO:0000256" key="4">
    <source>
        <dbReference type="ARBA" id="ARBA00022833"/>
    </source>
</evidence>
<evidence type="ECO:0000256" key="6">
    <source>
        <dbReference type="ARBA" id="ARBA00023121"/>
    </source>
</evidence>
<dbReference type="Gene3D" id="2.30.42.10">
    <property type="match status" value="1"/>
</dbReference>
<feature type="region of interest" description="Disordered" evidence="8">
    <location>
        <begin position="893"/>
        <end position="918"/>
    </location>
</feature>
<keyword evidence="14" id="KW-1185">Reference proteome</keyword>
<dbReference type="GO" id="GO:0044233">
    <property type="term" value="C:mitochondria-associated endoplasmic reticulum membrane contact site"/>
    <property type="evidence" value="ECO:0007669"/>
    <property type="project" value="InterPro"/>
</dbReference>
<dbReference type="GO" id="GO:0046872">
    <property type="term" value="F:metal ion binding"/>
    <property type="evidence" value="ECO:0007669"/>
    <property type="project" value="UniProtKB-KW"/>
</dbReference>
<dbReference type="Pfam" id="PF26547">
    <property type="entry name" value="PDZD8_N"/>
    <property type="match status" value="1"/>
</dbReference>
<dbReference type="PROSITE" id="PS51847">
    <property type="entry name" value="SMP"/>
    <property type="match status" value="1"/>
</dbReference>
<dbReference type="InterPro" id="IPR046349">
    <property type="entry name" value="C1-like_sf"/>
</dbReference>
<dbReference type="STRING" id="7266.A0A3B0KTY4"/>
<dbReference type="PANTHER" id="PTHR21519:SF1">
    <property type="entry name" value="PDZ DOMAIN-CONTAINING PROTEIN 8"/>
    <property type="match status" value="1"/>
</dbReference>
<dbReference type="GO" id="GO:0008289">
    <property type="term" value="F:lipid binding"/>
    <property type="evidence" value="ECO:0007669"/>
    <property type="project" value="UniProtKB-KW"/>
</dbReference>
<evidence type="ECO:0000259" key="12">
    <source>
        <dbReference type="PROSITE" id="PS51847"/>
    </source>
</evidence>
<keyword evidence="6" id="KW-0446">Lipid-binding</keyword>
<dbReference type="OMA" id="TEPIIGH"/>
<dbReference type="Gene3D" id="3.30.60.20">
    <property type="match status" value="1"/>
</dbReference>
<reference evidence="14" key="1">
    <citation type="submission" date="2018-01" db="EMBL/GenBank/DDBJ databases">
        <authorList>
            <person name="Alioto T."/>
            <person name="Alioto T."/>
        </authorList>
    </citation>
    <scope>NUCLEOTIDE SEQUENCE [LARGE SCALE GENOMIC DNA]</scope>
</reference>
<dbReference type="PROSITE" id="PS50106">
    <property type="entry name" value="PDZ"/>
    <property type="match status" value="1"/>
</dbReference>
<dbReference type="SMART" id="SM00109">
    <property type="entry name" value="C1"/>
    <property type="match status" value="1"/>
</dbReference>
<evidence type="ECO:0000256" key="5">
    <source>
        <dbReference type="ARBA" id="ARBA00023055"/>
    </source>
</evidence>
<dbReference type="InterPro" id="IPR041489">
    <property type="entry name" value="PDZ_6"/>
</dbReference>
<feature type="region of interest" description="Disordered" evidence="8">
    <location>
        <begin position="447"/>
        <end position="555"/>
    </location>
</feature>
<feature type="domain" description="Phorbol-ester/DAG-type" evidence="10">
    <location>
        <begin position="736"/>
        <end position="786"/>
    </location>
</feature>